<dbReference type="PROSITE" id="PS51371">
    <property type="entry name" value="CBS"/>
    <property type="match status" value="2"/>
</dbReference>
<dbReference type="Proteomes" id="UP000661607">
    <property type="component" value="Unassembled WGS sequence"/>
</dbReference>
<dbReference type="InterPro" id="IPR046342">
    <property type="entry name" value="CBS_dom_sf"/>
</dbReference>
<feature type="domain" description="CBS" evidence="3">
    <location>
        <begin position="79"/>
        <end position="135"/>
    </location>
</feature>
<dbReference type="Pfam" id="PF00571">
    <property type="entry name" value="CBS"/>
    <property type="match status" value="2"/>
</dbReference>
<dbReference type="InterPro" id="IPR051257">
    <property type="entry name" value="Diverse_CBS-Domain"/>
</dbReference>
<dbReference type="SMART" id="SM00116">
    <property type="entry name" value="CBS"/>
    <property type="match status" value="2"/>
</dbReference>
<dbReference type="SUPFAM" id="SSF54631">
    <property type="entry name" value="CBS-domain pair"/>
    <property type="match status" value="1"/>
</dbReference>
<comment type="caution">
    <text evidence="4">The sequence shown here is derived from an EMBL/GenBank/DDBJ whole genome shotgun (WGS) entry which is preliminary data.</text>
</comment>
<name>A0ABR9KJA8_9ACTN</name>
<dbReference type="EMBL" id="JADBEF010000001">
    <property type="protein sequence ID" value="MBE1561627.1"/>
    <property type="molecule type" value="Genomic_DNA"/>
</dbReference>
<gene>
    <name evidence="4" type="ORF">H4W81_004406</name>
</gene>
<dbReference type="CDD" id="cd04622">
    <property type="entry name" value="CBS_pair_HRP1_like"/>
    <property type="match status" value="1"/>
</dbReference>
<dbReference type="RefSeq" id="WP_192776510.1">
    <property type="nucleotide sequence ID" value="NZ_BAAASY010000011.1"/>
</dbReference>
<evidence type="ECO:0000313" key="4">
    <source>
        <dbReference type="EMBL" id="MBE1561627.1"/>
    </source>
</evidence>
<dbReference type="InterPro" id="IPR000644">
    <property type="entry name" value="CBS_dom"/>
</dbReference>
<organism evidence="4 5">
    <name type="scientific">Nonomuraea africana</name>
    <dbReference type="NCBI Taxonomy" id="46171"/>
    <lineage>
        <taxon>Bacteria</taxon>
        <taxon>Bacillati</taxon>
        <taxon>Actinomycetota</taxon>
        <taxon>Actinomycetes</taxon>
        <taxon>Streptosporangiales</taxon>
        <taxon>Streptosporangiaceae</taxon>
        <taxon>Nonomuraea</taxon>
    </lineage>
</organism>
<evidence type="ECO:0000256" key="2">
    <source>
        <dbReference type="PROSITE-ProRule" id="PRU00703"/>
    </source>
</evidence>
<proteinExistence type="predicted"/>
<protein>
    <submittedName>
        <fullName evidence="4">CBS domain-containing protein</fullName>
    </submittedName>
</protein>
<dbReference type="Gene3D" id="3.10.580.10">
    <property type="entry name" value="CBS-domain"/>
    <property type="match status" value="1"/>
</dbReference>
<dbReference type="PANTHER" id="PTHR43080">
    <property type="entry name" value="CBS DOMAIN-CONTAINING PROTEIN CBSX3, MITOCHONDRIAL"/>
    <property type="match status" value="1"/>
</dbReference>
<keyword evidence="1 2" id="KW-0129">CBS domain</keyword>
<feature type="domain" description="CBS" evidence="3">
    <location>
        <begin position="14"/>
        <end position="72"/>
    </location>
</feature>
<keyword evidence="5" id="KW-1185">Reference proteome</keyword>
<sequence>MTSGHPHETARDFMNPGVECIAAHETLDRAAQMMRDMQVGALPICGDDDRLKGIITDRDIVVKCIAEGRDPSQVTAAQLATGLVWVAADASIEEALTRMEENQIKRLPVIENHRIIGMITEADLAKHLPDDKLAEFVHRIYAPETAFE</sequence>
<reference evidence="4 5" key="1">
    <citation type="submission" date="2020-10" db="EMBL/GenBank/DDBJ databases">
        <title>Sequencing the genomes of 1000 actinobacteria strains.</title>
        <authorList>
            <person name="Klenk H.-P."/>
        </authorList>
    </citation>
    <scope>NUCLEOTIDE SEQUENCE [LARGE SCALE GENOMIC DNA]</scope>
    <source>
        <strain evidence="4 5">DSM 43748</strain>
    </source>
</reference>
<accession>A0ABR9KJA8</accession>
<evidence type="ECO:0000259" key="3">
    <source>
        <dbReference type="PROSITE" id="PS51371"/>
    </source>
</evidence>
<evidence type="ECO:0000313" key="5">
    <source>
        <dbReference type="Proteomes" id="UP000661607"/>
    </source>
</evidence>
<evidence type="ECO:0000256" key="1">
    <source>
        <dbReference type="ARBA" id="ARBA00023122"/>
    </source>
</evidence>
<dbReference type="PANTHER" id="PTHR43080:SF2">
    <property type="entry name" value="CBS DOMAIN-CONTAINING PROTEIN"/>
    <property type="match status" value="1"/>
</dbReference>